<name>A0A194UXN5_CYTMA</name>
<organism evidence="3 4">
    <name type="scientific">Cytospora mali</name>
    <name type="common">Apple Valsa canker fungus</name>
    <name type="synonym">Valsa mali</name>
    <dbReference type="NCBI Taxonomy" id="578113"/>
    <lineage>
        <taxon>Eukaryota</taxon>
        <taxon>Fungi</taxon>
        <taxon>Dikarya</taxon>
        <taxon>Ascomycota</taxon>
        <taxon>Pezizomycotina</taxon>
        <taxon>Sordariomycetes</taxon>
        <taxon>Sordariomycetidae</taxon>
        <taxon>Diaporthales</taxon>
        <taxon>Cytosporaceae</taxon>
        <taxon>Cytospora</taxon>
    </lineage>
</organism>
<dbReference type="PANTHER" id="PTHR22946:SF12">
    <property type="entry name" value="CONIDIAL PIGMENT BIOSYNTHESIS PROTEIN AYG1 (AFU_ORTHOLOGUE AFUA_2G17550)"/>
    <property type="match status" value="1"/>
</dbReference>
<feature type="domain" description="AB hydrolase-1" evidence="2">
    <location>
        <begin position="108"/>
        <end position="281"/>
    </location>
</feature>
<dbReference type="InterPro" id="IPR000073">
    <property type="entry name" value="AB_hydrolase_1"/>
</dbReference>
<dbReference type="PANTHER" id="PTHR22946">
    <property type="entry name" value="DIENELACTONE HYDROLASE DOMAIN-CONTAINING PROTEIN-RELATED"/>
    <property type="match status" value="1"/>
</dbReference>
<dbReference type="EMBL" id="KN714689">
    <property type="protein sequence ID" value="KUI56465.1"/>
    <property type="molecule type" value="Genomic_DNA"/>
</dbReference>
<evidence type="ECO:0000313" key="3">
    <source>
        <dbReference type="EMBL" id="KUI56465.1"/>
    </source>
</evidence>
<accession>A0A194UXN5</accession>
<protein>
    <recommendedName>
        <fullName evidence="2">AB hydrolase-1 domain-containing protein</fullName>
    </recommendedName>
</protein>
<reference evidence="4" key="1">
    <citation type="submission" date="2014-12" db="EMBL/GenBank/DDBJ databases">
        <title>Genome Sequence of Valsa Canker Pathogens Uncovers a Specific Adaption of Colonization on Woody Bark.</title>
        <authorList>
            <person name="Yin Z."/>
            <person name="Liu H."/>
            <person name="Gao X."/>
            <person name="Li Z."/>
            <person name="Song N."/>
            <person name="Ke X."/>
            <person name="Dai Q."/>
            <person name="Wu Y."/>
            <person name="Sun Y."/>
            <person name="Xu J.-R."/>
            <person name="Kang Z.K."/>
            <person name="Wang L."/>
            <person name="Huang L."/>
        </authorList>
    </citation>
    <scope>NUCLEOTIDE SEQUENCE [LARGE SCALE GENOMIC DNA]</scope>
    <source>
        <strain evidence="4">SXYL134</strain>
    </source>
</reference>
<dbReference type="Gene3D" id="3.40.50.1820">
    <property type="entry name" value="alpha/beta hydrolase"/>
    <property type="match status" value="1"/>
</dbReference>
<evidence type="ECO:0000256" key="1">
    <source>
        <dbReference type="ARBA" id="ARBA00038115"/>
    </source>
</evidence>
<proteinExistence type="inferred from homology"/>
<dbReference type="Gene3D" id="1.20.1440.110">
    <property type="entry name" value="acylaminoacyl peptidase"/>
    <property type="match status" value="1"/>
</dbReference>
<dbReference type="InterPro" id="IPR050261">
    <property type="entry name" value="FrsA_esterase"/>
</dbReference>
<dbReference type="STRING" id="694573.A0A194UXN5"/>
<dbReference type="AlphaFoldDB" id="A0A194UXN5"/>
<evidence type="ECO:0000313" key="4">
    <source>
        <dbReference type="Proteomes" id="UP000078576"/>
    </source>
</evidence>
<evidence type="ECO:0000259" key="2">
    <source>
        <dbReference type="Pfam" id="PF12697"/>
    </source>
</evidence>
<gene>
    <name evidence="3" type="ORF">VP1G_03770</name>
</gene>
<comment type="similarity">
    <text evidence="1">Belongs to the AB hydrolase superfamily. FUS2 hydrolase family.</text>
</comment>
<dbReference type="Pfam" id="PF12697">
    <property type="entry name" value="Abhydrolase_6"/>
    <property type="match status" value="1"/>
</dbReference>
<dbReference type="SUPFAM" id="SSF53474">
    <property type="entry name" value="alpha/beta-Hydrolases"/>
    <property type="match status" value="1"/>
</dbReference>
<keyword evidence="4" id="KW-1185">Reference proteome</keyword>
<dbReference type="Proteomes" id="UP000078576">
    <property type="component" value="Unassembled WGS sequence"/>
</dbReference>
<sequence length="323" mass="35288">MAGLFPNNDSVDYEMLRLISAARYQGSDVLEILQLIPTMTPGGFESWHDAFYGLAQRVEVEIHDRTTRLSSLCGRGRLPGFDRALGVLGNATRHTLNSPKDDFEIPIIVYKAPGIGPKHTMILGNGFDGVGFIYDWERVVTPVVDFAVANAETLEVDTAKLVLLGYSMGGFLAVRAAAFEHRLAACIAVDGIWDMSMLFTAKMPPEAPTLWRSGTPENRVRFDEAISALLASGKLAIGAQWPMNHAMWAFCTRSAPELYGRIAKFTLEGVIGGVRCPVFIGDAETDIFFKGQPQMVKEKLCEKGHLYTFTKESGADCSVGAAT</sequence>
<dbReference type="InterPro" id="IPR029058">
    <property type="entry name" value="AB_hydrolase_fold"/>
</dbReference>
<dbReference type="OrthoDB" id="249703at2759"/>